<dbReference type="Proteomes" id="UP000324222">
    <property type="component" value="Unassembled WGS sequence"/>
</dbReference>
<organism evidence="1 2">
    <name type="scientific">Portunus trituberculatus</name>
    <name type="common">Swimming crab</name>
    <name type="synonym">Neptunus trituberculatus</name>
    <dbReference type="NCBI Taxonomy" id="210409"/>
    <lineage>
        <taxon>Eukaryota</taxon>
        <taxon>Metazoa</taxon>
        <taxon>Ecdysozoa</taxon>
        <taxon>Arthropoda</taxon>
        <taxon>Crustacea</taxon>
        <taxon>Multicrustacea</taxon>
        <taxon>Malacostraca</taxon>
        <taxon>Eumalacostraca</taxon>
        <taxon>Eucarida</taxon>
        <taxon>Decapoda</taxon>
        <taxon>Pleocyemata</taxon>
        <taxon>Brachyura</taxon>
        <taxon>Eubrachyura</taxon>
        <taxon>Portunoidea</taxon>
        <taxon>Portunidae</taxon>
        <taxon>Portuninae</taxon>
        <taxon>Portunus</taxon>
    </lineage>
</organism>
<sequence>MVPLASPGRSIKAEVRAASSQRVDATGARHSVLQESEECAAWAIAAQIPACAQQNNNLSHPIVTSKACQLNSWKSAGPYFEALYYLI</sequence>
<keyword evidence="2" id="KW-1185">Reference proteome</keyword>
<name>A0A5B7DLX4_PORTR</name>
<proteinExistence type="predicted"/>
<accession>A0A5B7DLX4</accession>
<protein>
    <submittedName>
        <fullName evidence="1">Uncharacterized protein</fullName>
    </submittedName>
</protein>
<comment type="caution">
    <text evidence="1">The sequence shown here is derived from an EMBL/GenBank/DDBJ whole genome shotgun (WGS) entry which is preliminary data.</text>
</comment>
<dbReference type="EMBL" id="VSRR010001038">
    <property type="protein sequence ID" value="MPC21976.1"/>
    <property type="molecule type" value="Genomic_DNA"/>
</dbReference>
<reference evidence="1 2" key="1">
    <citation type="submission" date="2019-05" db="EMBL/GenBank/DDBJ databases">
        <title>Another draft genome of Portunus trituberculatus and its Hox gene families provides insights of decapod evolution.</title>
        <authorList>
            <person name="Jeong J.-H."/>
            <person name="Song I."/>
            <person name="Kim S."/>
            <person name="Choi T."/>
            <person name="Kim D."/>
            <person name="Ryu S."/>
            <person name="Kim W."/>
        </authorList>
    </citation>
    <scope>NUCLEOTIDE SEQUENCE [LARGE SCALE GENOMIC DNA]</scope>
    <source>
        <tissue evidence="1">Muscle</tissue>
    </source>
</reference>
<dbReference type="AlphaFoldDB" id="A0A5B7DLX4"/>
<gene>
    <name evidence="1" type="ORF">E2C01_014980</name>
</gene>
<evidence type="ECO:0000313" key="2">
    <source>
        <dbReference type="Proteomes" id="UP000324222"/>
    </source>
</evidence>
<evidence type="ECO:0000313" key="1">
    <source>
        <dbReference type="EMBL" id="MPC21976.1"/>
    </source>
</evidence>